<sequence>MLRLKVEKFMNQKRKFEREQQFFITRQQYFKKIENTDNHLFLEGLEKVNFEQAEQYYQNFSENTFEIIKSGFISKLSYLFISNQNQIMKYFNLLIPALVILCKESYCKLIQQEQIKVVPLFFEVIKLQDIELIDYALNGLTMLSKYKFANFYTEELILYLIELINLQDSNLNVAQIYQLISKWPKDTLSNKIIDQLFSPRFQTSIKFYLFIDSCTILNFLFKLLEKHLDLFFIVDNQFVQIISRLCDQSNYERTVLYFMKHFLLSQNLGLSQCIDYSPLILRVKTIQQADNSLNFLIDEILKLLNFQRSPKEIKQKIEILNEI</sequence>
<dbReference type="OrthoDB" id="304965at2759"/>
<protein>
    <submittedName>
        <fullName evidence="1">Uncharacterized protein</fullName>
    </submittedName>
</protein>
<evidence type="ECO:0000313" key="1">
    <source>
        <dbReference type="EMBL" id="CAD8149440.1"/>
    </source>
</evidence>
<evidence type="ECO:0000313" key="2">
    <source>
        <dbReference type="Proteomes" id="UP000689195"/>
    </source>
</evidence>
<accession>A0A8S1TAI1</accession>
<dbReference type="AlphaFoldDB" id="A0A8S1TAI1"/>
<comment type="caution">
    <text evidence="1">The sequence shown here is derived from an EMBL/GenBank/DDBJ whole genome shotgun (WGS) entry which is preliminary data.</text>
</comment>
<name>A0A8S1TAI1_9CILI</name>
<keyword evidence="2" id="KW-1185">Reference proteome</keyword>
<gene>
    <name evidence="1" type="ORF">PPENT_87.1.T0190110</name>
</gene>
<proteinExistence type="predicted"/>
<reference evidence="1" key="1">
    <citation type="submission" date="2021-01" db="EMBL/GenBank/DDBJ databases">
        <authorList>
            <consortium name="Genoscope - CEA"/>
            <person name="William W."/>
        </authorList>
    </citation>
    <scope>NUCLEOTIDE SEQUENCE</scope>
</reference>
<dbReference type="Proteomes" id="UP000689195">
    <property type="component" value="Unassembled WGS sequence"/>
</dbReference>
<dbReference type="EMBL" id="CAJJDO010000019">
    <property type="protein sequence ID" value="CAD8149440.1"/>
    <property type="molecule type" value="Genomic_DNA"/>
</dbReference>
<organism evidence="1 2">
    <name type="scientific">Paramecium pentaurelia</name>
    <dbReference type="NCBI Taxonomy" id="43138"/>
    <lineage>
        <taxon>Eukaryota</taxon>
        <taxon>Sar</taxon>
        <taxon>Alveolata</taxon>
        <taxon>Ciliophora</taxon>
        <taxon>Intramacronucleata</taxon>
        <taxon>Oligohymenophorea</taxon>
        <taxon>Peniculida</taxon>
        <taxon>Parameciidae</taxon>
        <taxon>Paramecium</taxon>
    </lineage>
</organism>